<gene>
    <name evidence="1" type="ORF">LCGC14_0262250</name>
</gene>
<evidence type="ECO:0008006" key="2">
    <source>
        <dbReference type="Google" id="ProtNLM"/>
    </source>
</evidence>
<dbReference type="AlphaFoldDB" id="A0A0F9WLN6"/>
<organism evidence="1">
    <name type="scientific">marine sediment metagenome</name>
    <dbReference type="NCBI Taxonomy" id="412755"/>
    <lineage>
        <taxon>unclassified sequences</taxon>
        <taxon>metagenomes</taxon>
        <taxon>ecological metagenomes</taxon>
    </lineage>
</organism>
<name>A0A0F9WLN6_9ZZZZ</name>
<accession>A0A0F9WLN6</accession>
<evidence type="ECO:0000313" key="1">
    <source>
        <dbReference type="EMBL" id="KKN86956.1"/>
    </source>
</evidence>
<dbReference type="EMBL" id="LAZR01000142">
    <property type="protein sequence ID" value="KKN86956.1"/>
    <property type="molecule type" value="Genomic_DNA"/>
</dbReference>
<comment type="caution">
    <text evidence="1">The sequence shown here is derived from an EMBL/GenBank/DDBJ whole genome shotgun (WGS) entry which is preliminary data.</text>
</comment>
<sequence length="101" mass="11608">MEDKLQAIKAIIEWTEHGLVLKVNERIDLPPRTALDLAFPVPRVPKAPGVIEETTVFIRGYRCLDCAFATQSLENMRAHQRSGPHSLMWRIKRWLGWNGSK</sequence>
<reference evidence="1" key="1">
    <citation type="journal article" date="2015" name="Nature">
        <title>Complex archaea that bridge the gap between prokaryotes and eukaryotes.</title>
        <authorList>
            <person name="Spang A."/>
            <person name="Saw J.H."/>
            <person name="Jorgensen S.L."/>
            <person name="Zaremba-Niedzwiedzka K."/>
            <person name="Martijn J."/>
            <person name="Lind A.E."/>
            <person name="van Eijk R."/>
            <person name="Schleper C."/>
            <person name="Guy L."/>
            <person name="Ettema T.J."/>
        </authorList>
    </citation>
    <scope>NUCLEOTIDE SEQUENCE</scope>
</reference>
<proteinExistence type="predicted"/>
<protein>
    <recommendedName>
        <fullName evidence="2">C2H2-type domain-containing protein</fullName>
    </recommendedName>
</protein>